<evidence type="ECO:0000313" key="1">
    <source>
        <dbReference type="EMBL" id="CAI4019638.1"/>
    </source>
</evidence>
<reference evidence="1" key="1">
    <citation type="submission" date="2022-10" db="EMBL/GenBank/DDBJ databases">
        <authorList>
            <person name="Chen Y."/>
            <person name="Dougan E. K."/>
            <person name="Chan C."/>
            <person name="Rhodes N."/>
            <person name="Thang M."/>
        </authorList>
    </citation>
    <scope>NUCLEOTIDE SEQUENCE</scope>
</reference>
<name>A0A9P1GRE2_9DINO</name>
<dbReference type="EMBL" id="CAMXCT020006762">
    <property type="protein sequence ID" value="CAL1173013.1"/>
    <property type="molecule type" value="Genomic_DNA"/>
</dbReference>
<reference evidence="2 3" key="2">
    <citation type="submission" date="2024-05" db="EMBL/GenBank/DDBJ databases">
        <authorList>
            <person name="Chen Y."/>
            <person name="Shah S."/>
            <person name="Dougan E. K."/>
            <person name="Thang M."/>
            <person name="Chan C."/>
        </authorList>
    </citation>
    <scope>NUCLEOTIDE SEQUENCE [LARGE SCALE GENOMIC DNA]</scope>
</reference>
<proteinExistence type="predicted"/>
<dbReference type="AlphaFoldDB" id="A0A9P1GRE2"/>
<evidence type="ECO:0000313" key="3">
    <source>
        <dbReference type="Proteomes" id="UP001152797"/>
    </source>
</evidence>
<comment type="caution">
    <text evidence="1">The sequence shown here is derived from an EMBL/GenBank/DDBJ whole genome shotgun (WGS) entry which is preliminary data.</text>
</comment>
<organism evidence="1">
    <name type="scientific">Cladocopium goreaui</name>
    <dbReference type="NCBI Taxonomy" id="2562237"/>
    <lineage>
        <taxon>Eukaryota</taxon>
        <taxon>Sar</taxon>
        <taxon>Alveolata</taxon>
        <taxon>Dinophyceae</taxon>
        <taxon>Suessiales</taxon>
        <taxon>Symbiodiniaceae</taxon>
        <taxon>Cladocopium</taxon>
    </lineage>
</organism>
<dbReference type="EMBL" id="CAMXCT030006762">
    <property type="protein sequence ID" value="CAL4806950.1"/>
    <property type="molecule type" value="Genomic_DNA"/>
</dbReference>
<evidence type="ECO:0000313" key="2">
    <source>
        <dbReference type="EMBL" id="CAL4806950.1"/>
    </source>
</evidence>
<gene>
    <name evidence="1" type="ORF">C1SCF055_LOCUS44130</name>
</gene>
<dbReference type="OrthoDB" id="414531at2759"/>
<accession>A0A9P1GRE2</accession>
<protein>
    <submittedName>
        <fullName evidence="1">Uncharacterized protein</fullName>
    </submittedName>
</protein>
<dbReference type="Proteomes" id="UP001152797">
    <property type="component" value="Unassembled WGS sequence"/>
</dbReference>
<dbReference type="EMBL" id="CAMXCT010006762">
    <property type="protein sequence ID" value="CAI4019638.1"/>
    <property type="molecule type" value="Genomic_DNA"/>
</dbReference>
<sequence length="418" mass="46187">MTSIAHPIVTILEDAVKQRGMQRFLNHEVLSKGIFESSWTSGTGQTEAWKDELRNGGDNVLATLVVQRLIADHDGTAEQLRKAFGFKDAMLIHQAGGCFLHFLSVLQRMSPANSFNDARDRLMDQFMKGFMDADLLHVLSSSVPPGDIKSVGSFRPFVAQIEAAIQNEKDEKEAQLAQKLRQADLESLVSKIESDFALLDNALEPDEKRAQEHALDMKKGADFVEKWLDVHCKLVSVDDTADIPIPPFLKWKEQFRDAGDQYVIATLDATVFPANAAYLAASLKAFATLLSMSSTMIGLVLLPVYQKQTSESAVVKHRQQLENALLKGGLSVINLIQVLYTKPDSTARDARNLHQLALATFHSHFAAHAFHQCVPVREGKLGPAPLIRMSDFLGYDSETKPGASARVEQILALCFGVF</sequence>
<keyword evidence="3" id="KW-1185">Reference proteome</keyword>